<dbReference type="HOGENOM" id="CLU_2295216_0_0_1"/>
<dbReference type="EMBL" id="KQ971342">
    <property type="protein sequence ID" value="EFA03076.1"/>
    <property type="molecule type" value="Genomic_DNA"/>
</dbReference>
<organism evidence="1 2">
    <name type="scientific">Tribolium castaneum</name>
    <name type="common">Red flour beetle</name>
    <dbReference type="NCBI Taxonomy" id="7070"/>
    <lineage>
        <taxon>Eukaryota</taxon>
        <taxon>Metazoa</taxon>
        <taxon>Ecdysozoa</taxon>
        <taxon>Arthropoda</taxon>
        <taxon>Hexapoda</taxon>
        <taxon>Insecta</taxon>
        <taxon>Pterygota</taxon>
        <taxon>Neoptera</taxon>
        <taxon>Endopterygota</taxon>
        <taxon>Coleoptera</taxon>
        <taxon>Polyphaga</taxon>
        <taxon>Cucujiformia</taxon>
        <taxon>Tenebrionidae</taxon>
        <taxon>Tenebrionidae incertae sedis</taxon>
        <taxon>Tribolium</taxon>
    </lineage>
</organism>
<evidence type="ECO:0000313" key="1">
    <source>
        <dbReference type="EMBL" id="EFA03076.1"/>
    </source>
</evidence>
<gene>
    <name evidence="1" type="primary">GLEAN_10950</name>
    <name evidence="1" type="ORF">TcasGA2_TC010950</name>
</gene>
<reference evidence="1 2" key="2">
    <citation type="journal article" date="2010" name="Nucleic Acids Res.">
        <title>BeetleBase in 2010: revisions to provide comprehensive genomic information for Tribolium castaneum.</title>
        <authorList>
            <person name="Kim H.S."/>
            <person name="Murphy T."/>
            <person name="Xia J."/>
            <person name="Caragea D."/>
            <person name="Park Y."/>
            <person name="Beeman R.W."/>
            <person name="Lorenzen M.D."/>
            <person name="Butcher S."/>
            <person name="Manak J.R."/>
            <person name="Brown S.J."/>
        </authorList>
    </citation>
    <scope>GENOME REANNOTATION</scope>
    <source>
        <strain evidence="1 2">Georgia GA2</strain>
    </source>
</reference>
<name>D6WN81_TRICA</name>
<sequence length="101" mass="11448">MRRMAIRGVGGIHPRGEGRWVGQWLLWIGHRWSNELLISSARQTDGSSTQIRAAAAVLPLCWTDASRIYLLFSRNRNEIRFEGLAFNLVGVFSTQALMKYG</sequence>
<dbReference type="AlphaFoldDB" id="D6WN81"/>
<dbReference type="InParanoid" id="D6WN81"/>
<evidence type="ECO:0000313" key="2">
    <source>
        <dbReference type="Proteomes" id="UP000007266"/>
    </source>
</evidence>
<protein>
    <submittedName>
        <fullName evidence="1">Uncharacterized protein</fullName>
    </submittedName>
</protein>
<keyword evidence="2" id="KW-1185">Reference proteome</keyword>
<reference evidence="1 2" key="1">
    <citation type="journal article" date="2008" name="Nature">
        <title>The genome of the model beetle and pest Tribolium castaneum.</title>
        <authorList>
            <consortium name="Tribolium Genome Sequencing Consortium"/>
            <person name="Richards S."/>
            <person name="Gibbs R.A."/>
            <person name="Weinstock G.M."/>
            <person name="Brown S.J."/>
            <person name="Denell R."/>
            <person name="Beeman R.W."/>
            <person name="Gibbs R."/>
            <person name="Beeman R.W."/>
            <person name="Brown S.J."/>
            <person name="Bucher G."/>
            <person name="Friedrich M."/>
            <person name="Grimmelikhuijzen C.J."/>
            <person name="Klingler M."/>
            <person name="Lorenzen M."/>
            <person name="Richards S."/>
            <person name="Roth S."/>
            <person name="Schroder R."/>
            <person name="Tautz D."/>
            <person name="Zdobnov E.M."/>
            <person name="Muzny D."/>
            <person name="Gibbs R.A."/>
            <person name="Weinstock G.M."/>
            <person name="Attaway T."/>
            <person name="Bell S."/>
            <person name="Buhay C.J."/>
            <person name="Chandrabose M.N."/>
            <person name="Chavez D."/>
            <person name="Clerk-Blankenburg K.P."/>
            <person name="Cree A."/>
            <person name="Dao M."/>
            <person name="Davis C."/>
            <person name="Chacko J."/>
            <person name="Dinh H."/>
            <person name="Dugan-Rocha S."/>
            <person name="Fowler G."/>
            <person name="Garner T.T."/>
            <person name="Garnes J."/>
            <person name="Gnirke A."/>
            <person name="Hawes A."/>
            <person name="Hernandez J."/>
            <person name="Hines S."/>
            <person name="Holder M."/>
            <person name="Hume J."/>
            <person name="Jhangiani S.N."/>
            <person name="Joshi V."/>
            <person name="Khan Z.M."/>
            <person name="Jackson L."/>
            <person name="Kovar C."/>
            <person name="Kowis A."/>
            <person name="Lee S."/>
            <person name="Lewis L.R."/>
            <person name="Margolis J."/>
            <person name="Morgan M."/>
            <person name="Nazareth L.V."/>
            <person name="Nguyen N."/>
            <person name="Okwuonu G."/>
            <person name="Parker D."/>
            <person name="Richards S."/>
            <person name="Ruiz S.J."/>
            <person name="Santibanez J."/>
            <person name="Savard J."/>
            <person name="Scherer S.E."/>
            <person name="Schneider B."/>
            <person name="Sodergren E."/>
            <person name="Tautz D."/>
            <person name="Vattahil S."/>
            <person name="Villasana D."/>
            <person name="White C.S."/>
            <person name="Wright R."/>
            <person name="Park Y."/>
            <person name="Beeman R.W."/>
            <person name="Lord J."/>
            <person name="Oppert B."/>
            <person name="Lorenzen M."/>
            <person name="Brown S."/>
            <person name="Wang L."/>
            <person name="Savard J."/>
            <person name="Tautz D."/>
            <person name="Richards S."/>
            <person name="Weinstock G."/>
            <person name="Gibbs R.A."/>
            <person name="Liu Y."/>
            <person name="Worley K."/>
            <person name="Weinstock G."/>
            <person name="Elsik C.G."/>
            <person name="Reese J.T."/>
            <person name="Elhaik E."/>
            <person name="Landan G."/>
            <person name="Graur D."/>
            <person name="Arensburger P."/>
            <person name="Atkinson P."/>
            <person name="Beeman R.W."/>
            <person name="Beidler J."/>
            <person name="Brown S.J."/>
            <person name="Demuth J.P."/>
            <person name="Drury D.W."/>
            <person name="Du Y.Z."/>
            <person name="Fujiwara H."/>
            <person name="Lorenzen M."/>
            <person name="Maselli V."/>
            <person name="Osanai M."/>
            <person name="Park Y."/>
            <person name="Robertson H.M."/>
            <person name="Tu Z."/>
            <person name="Wang J.J."/>
            <person name="Wang S."/>
            <person name="Richards S."/>
            <person name="Song H."/>
            <person name="Zhang L."/>
            <person name="Sodergren E."/>
            <person name="Werner D."/>
            <person name="Stanke M."/>
            <person name="Morgenstern B."/>
            <person name="Solovyev V."/>
            <person name="Kosarev P."/>
            <person name="Brown G."/>
            <person name="Chen H.C."/>
            <person name="Ermolaeva O."/>
            <person name="Hlavina W."/>
            <person name="Kapustin Y."/>
            <person name="Kiryutin B."/>
            <person name="Kitts P."/>
            <person name="Maglott D."/>
            <person name="Pruitt K."/>
            <person name="Sapojnikov V."/>
            <person name="Souvorov A."/>
            <person name="Mackey A.J."/>
            <person name="Waterhouse R.M."/>
            <person name="Wyder S."/>
            <person name="Zdobnov E.M."/>
            <person name="Zdobnov E.M."/>
            <person name="Wyder S."/>
            <person name="Kriventseva E.V."/>
            <person name="Kadowaki T."/>
            <person name="Bork P."/>
            <person name="Aranda M."/>
            <person name="Bao R."/>
            <person name="Beermann A."/>
            <person name="Berns N."/>
            <person name="Bolognesi R."/>
            <person name="Bonneton F."/>
            <person name="Bopp D."/>
            <person name="Brown S.J."/>
            <person name="Bucher G."/>
            <person name="Butts T."/>
            <person name="Chaumot A."/>
            <person name="Denell R.E."/>
            <person name="Ferrier D.E."/>
            <person name="Friedrich M."/>
            <person name="Gordon C.M."/>
            <person name="Jindra M."/>
            <person name="Klingler M."/>
            <person name="Lan Q."/>
            <person name="Lattorff H.M."/>
            <person name="Laudet V."/>
            <person name="von Levetsow C."/>
            <person name="Liu Z."/>
            <person name="Lutz R."/>
            <person name="Lynch J.A."/>
            <person name="da Fonseca R.N."/>
            <person name="Posnien N."/>
            <person name="Reuter R."/>
            <person name="Roth S."/>
            <person name="Savard J."/>
            <person name="Schinko J.B."/>
            <person name="Schmitt C."/>
            <person name="Schoppmeier M."/>
            <person name="Schroder R."/>
            <person name="Shippy T.D."/>
            <person name="Simonnet F."/>
            <person name="Marques-Souza H."/>
            <person name="Tautz D."/>
            <person name="Tomoyasu Y."/>
            <person name="Trauner J."/>
            <person name="Van der Zee M."/>
            <person name="Vervoort M."/>
            <person name="Wittkopp N."/>
            <person name="Wimmer E.A."/>
            <person name="Yang X."/>
            <person name="Jones A.K."/>
            <person name="Sattelle D.B."/>
            <person name="Ebert P.R."/>
            <person name="Nelson D."/>
            <person name="Scott J.G."/>
            <person name="Beeman R.W."/>
            <person name="Muthukrishnan S."/>
            <person name="Kramer K.J."/>
            <person name="Arakane Y."/>
            <person name="Beeman R.W."/>
            <person name="Zhu Q."/>
            <person name="Hogenkamp D."/>
            <person name="Dixit R."/>
            <person name="Oppert B."/>
            <person name="Jiang H."/>
            <person name="Zou Z."/>
            <person name="Marshall J."/>
            <person name="Elpidina E."/>
            <person name="Vinokurov K."/>
            <person name="Oppert C."/>
            <person name="Zou Z."/>
            <person name="Evans J."/>
            <person name="Lu Z."/>
            <person name="Zhao P."/>
            <person name="Sumathipala N."/>
            <person name="Altincicek B."/>
            <person name="Vilcinskas A."/>
            <person name="Williams M."/>
            <person name="Hultmark D."/>
            <person name="Hetru C."/>
            <person name="Jiang H."/>
            <person name="Grimmelikhuijzen C.J."/>
            <person name="Hauser F."/>
            <person name="Cazzamali G."/>
            <person name="Williamson M."/>
            <person name="Park Y."/>
            <person name="Li B."/>
            <person name="Tanaka Y."/>
            <person name="Predel R."/>
            <person name="Neupert S."/>
            <person name="Schachtner J."/>
            <person name="Verleyen P."/>
            <person name="Raible F."/>
            <person name="Bork P."/>
            <person name="Friedrich M."/>
            <person name="Walden K.K."/>
            <person name="Robertson H.M."/>
            <person name="Angeli S."/>
            <person name="Foret S."/>
            <person name="Bucher G."/>
            <person name="Schuetz S."/>
            <person name="Maleszka R."/>
            <person name="Wimmer E.A."/>
            <person name="Beeman R.W."/>
            <person name="Lorenzen M."/>
            <person name="Tomoyasu Y."/>
            <person name="Miller S.C."/>
            <person name="Grossmann D."/>
            <person name="Bucher G."/>
        </authorList>
    </citation>
    <scope>NUCLEOTIDE SEQUENCE [LARGE SCALE GENOMIC DNA]</scope>
    <source>
        <strain evidence="1 2">Georgia GA2</strain>
    </source>
</reference>
<proteinExistence type="predicted"/>
<accession>D6WN81</accession>
<dbReference type="Proteomes" id="UP000007266">
    <property type="component" value="Linkage group 5"/>
</dbReference>